<reference evidence="2 3" key="1">
    <citation type="submission" date="2020-03" db="EMBL/GenBank/DDBJ databases">
        <title>WGS of actinomycetes isolated from Thailand.</title>
        <authorList>
            <person name="Thawai C."/>
        </authorList>
    </citation>
    <scope>NUCLEOTIDE SEQUENCE [LARGE SCALE GENOMIC DNA]</scope>
    <source>
        <strain evidence="2 3">PRB2-1</strain>
    </source>
</reference>
<evidence type="ECO:0000313" key="2">
    <source>
        <dbReference type="EMBL" id="NJP42772.1"/>
    </source>
</evidence>
<accession>A0ABX0ZIY3</accession>
<sequence length="357" mass="38380">MREIEEPRDMRDLQELREYDAGAPPLDVATRWRVRARLLAAIEAERSGNAETAGNAGNAGSAPAPRPRRPVLRIALATAVAAAVTGGVAVSGLVDGAGGSNGKGRAAGDSPLVLENVSAQTVLKGAATYARQHEQAARPRNDQFIYTKELVKKTDAVAGDTKTYTDENWTSVDDSKPSWVMEVGKGWWSQPSEPGVINWPPLEWTELEKLPTDPTQLILRVVGGNATIENGKVTGLNDGMWSMVHLMLTGLLERVPVMPDGLRAAAFEALGLVPGTKVVSGLRDARGRVGVGVTYDDPERPYGTKDGGDYFLFDPTTYAYLGYRVDESAGSGNGKVHEVLFTSLESWAVVDRAKQRP</sequence>
<gene>
    <name evidence="2" type="ORF">HCN08_05005</name>
</gene>
<evidence type="ECO:0008006" key="4">
    <source>
        <dbReference type="Google" id="ProtNLM"/>
    </source>
</evidence>
<feature type="compositionally biased region" description="Low complexity" evidence="1">
    <location>
        <begin position="49"/>
        <end position="63"/>
    </location>
</feature>
<name>A0ABX0ZIY3_9ACTN</name>
<proteinExistence type="predicted"/>
<comment type="caution">
    <text evidence="2">The sequence shown here is derived from an EMBL/GenBank/DDBJ whole genome shotgun (WGS) entry which is preliminary data.</text>
</comment>
<dbReference type="Proteomes" id="UP000734511">
    <property type="component" value="Unassembled WGS sequence"/>
</dbReference>
<evidence type="ECO:0000313" key="3">
    <source>
        <dbReference type="Proteomes" id="UP000734511"/>
    </source>
</evidence>
<organism evidence="2 3">
    <name type="scientific">Actinacidiphila epipremni</name>
    <dbReference type="NCBI Taxonomy" id="2053013"/>
    <lineage>
        <taxon>Bacteria</taxon>
        <taxon>Bacillati</taxon>
        <taxon>Actinomycetota</taxon>
        <taxon>Actinomycetes</taxon>
        <taxon>Kitasatosporales</taxon>
        <taxon>Streptomycetaceae</taxon>
        <taxon>Actinacidiphila</taxon>
    </lineage>
</organism>
<dbReference type="EMBL" id="JAATEJ010000002">
    <property type="protein sequence ID" value="NJP42772.1"/>
    <property type="molecule type" value="Genomic_DNA"/>
</dbReference>
<protein>
    <recommendedName>
        <fullName evidence="4">Tat pathway signal protein</fullName>
    </recommendedName>
</protein>
<keyword evidence="3" id="KW-1185">Reference proteome</keyword>
<dbReference type="NCBIfam" id="NF038083">
    <property type="entry name" value="CU044_5270_fam"/>
    <property type="match status" value="1"/>
</dbReference>
<feature type="region of interest" description="Disordered" evidence="1">
    <location>
        <begin position="47"/>
        <end position="67"/>
    </location>
</feature>
<dbReference type="InterPro" id="IPR047789">
    <property type="entry name" value="CU044_5270-like"/>
</dbReference>
<evidence type="ECO:0000256" key="1">
    <source>
        <dbReference type="SAM" id="MobiDB-lite"/>
    </source>
</evidence>